<organism evidence="8 9">
    <name type="scientific">Schistosoma mekongi</name>
    <name type="common">Parasitic worm</name>
    <dbReference type="NCBI Taxonomy" id="38744"/>
    <lineage>
        <taxon>Eukaryota</taxon>
        <taxon>Metazoa</taxon>
        <taxon>Spiralia</taxon>
        <taxon>Lophotrochozoa</taxon>
        <taxon>Platyhelminthes</taxon>
        <taxon>Trematoda</taxon>
        <taxon>Digenea</taxon>
        <taxon>Strigeidida</taxon>
        <taxon>Schistosomatoidea</taxon>
        <taxon>Schistosomatidae</taxon>
        <taxon>Schistosoma</taxon>
    </lineage>
</organism>
<comment type="similarity">
    <text evidence="2">Belongs to the TAF7 family.</text>
</comment>
<reference evidence="8" key="2">
    <citation type="journal article" date="2023" name="Infect Dis Poverty">
        <title>Chromosome-scale genome of the human blood fluke Schistosoma mekongi and its implications for public health.</title>
        <authorList>
            <person name="Zhou M."/>
            <person name="Xu L."/>
            <person name="Xu D."/>
            <person name="Chen W."/>
            <person name="Khan J."/>
            <person name="Hu Y."/>
            <person name="Huang H."/>
            <person name="Wei H."/>
            <person name="Zhang Y."/>
            <person name="Chusongsang P."/>
            <person name="Tanasarnprasert K."/>
            <person name="Hu X."/>
            <person name="Limpanont Y."/>
            <person name="Lv Z."/>
        </authorList>
    </citation>
    <scope>NUCLEOTIDE SEQUENCE</scope>
    <source>
        <strain evidence="8">LV_2022a</strain>
    </source>
</reference>
<dbReference type="InterPro" id="IPR037817">
    <property type="entry name" value="TAF7"/>
</dbReference>
<evidence type="ECO:0000256" key="4">
    <source>
        <dbReference type="ARBA" id="ARBA00023163"/>
    </source>
</evidence>
<evidence type="ECO:0000256" key="2">
    <source>
        <dbReference type="ARBA" id="ARBA00009368"/>
    </source>
</evidence>
<evidence type="ECO:0000256" key="6">
    <source>
        <dbReference type="SAM" id="MobiDB-lite"/>
    </source>
</evidence>
<dbReference type="Proteomes" id="UP001292079">
    <property type="component" value="Unassembled WGS sequence"/>
</dbReference>
<feature type="domain" description="TAFII55 protein conserved region" evidence="7">
    <location>
        <begin position="13"/>
        <end position="182"/>
    </location>
</feature>
<feature type="region of interest" description="Disordered" evidence="6">
    <location>
        <begin position="193"/>
        <end position="242"/>
    </location>
</feature>
<sequence>MTGKLASDSNYDLEQQFILRMTDTVAAQNLAADIDAGISFKENFTVEFKPDMRHTIVRYNGQVYQGQIMDLPCIIESLKTTDRKNFYKTANICQMMICTQGDETGPLRGTAAYLDNRPGSRNKTFVIGHENREFQFLHGITPPLKNVLHRRFRKTRRKRFVDMPKIEKEVKQLLRADLQAVNVKWEVIWTDPPAPAVRSNTNNKSSLHKNESDRCSDVELNNQQRTADDELEEEEDDDGGRAYAIDHRDVFGEISSSSIGSSSDSDDNSSNDSSLHGDGNSRRQQRREGGGSDGKRDNSSDHESDNDERVSICSSKEKETNQSSLLNRSTDNLLEINKSTTLATYNKQKSATNTSTTNDVDTTTTTTPANTVVLPESESFVDNLKDELAAELLLSDSGDEQDDADDNDLQTSVVAELVANSALTNSSNNRHLHGSMHRIDASRITCTELDDLDVVVDDGDEDDVDDEGENIIHRGGELLDDNSFMCFTNTTATTTTDFHDRRKTTTIHDYHNVVFNADIDDEDTL</sequence>
<dbReference type="SMART" id="SM01370">
    <property type="entry name" value="TAFII55_N"/>
    <property type="match status" value="1"/>
</dbReference>
<dbReference type="EMBL" id="JALJAT010000007">
    <property type="protein sequence ID" value="KAK4468084.1"/>
    <property type="molecule type" value="Genomic_DNA"/>
</dbReference>
<dbReference type="InterPro" id="IPR006751">
    <property type="entry name" value="TAFII55_prot_cons_reg"/>
</dbReference>
<protein>
    <recommendedName>
        <fullName evidence="7">TAFII55 protein conserved region domain-containing protein</fullName>
    </recommendedName>
</protein>
<feature type="region of interest" description="Disordered" evidence="6">
    <location>
        <begin position="347"/>
        <end position="370"/>
    </location>
</feature>
<keyword evidence="4" id="KW-0804">Transcription</keyword>
<proteinExistence type="inferred from homology"/>
<feature type="compositionally biased region" description="Acidic residues" evidence="6">
    <location>
        <begin position="229"/>
        <end position="238"/>
    </location>
</feature>
<dbReference type="GO" id="GO:0005669">
    <property type="term" value="C:transcription factor TFIID complex"/>
    <property type="evidence" value="ECO:0007669"/>
    <property type="project" value="InterPro"/>
</dbReference>
<accession>A0AAE2D1W2</accession>
<gene>
    <name evidence="8" type="ORF">MN116_008255</name>
</gene>
<dbReference type="CDD" id="cd08047">
    <property type="entry name" value="TAF7"/>
    <property type="match status" value="1"/>
</dbReference>
<dbReference type="PANTHER" id="PTHR12228:SF0">
    <property type="entry name" value="TATA-BOX BINDING PROTEIN ASSOCIATED FACTOR 7"/>
    <property type="match status" value="1"/>
</dbReference>
<feature type="compositionally biased region" description="Basic and acidic residues" evidence="6">
    <location>
        <begin position="286"/>
        <end position="320"/>
    </location>
</feature>
<dbReference type="PANTHER" id="PTHR12228">
    <property type="entry name" value="TRANSCRIPTION INITIATION FACTOR TFIID 55 KD SUBUNIT-RELATED"/>
    <property type="match status" value="1"/>
</dbReference>
<dbReference type="GO" id="GO:0051123">
    <property type="term" value="P:RNA polymerase II preinitiation complex assembly"/>
    <property type="evidence" value="ECO:0007669"/>
    <property type="project" value="TreeGrafter"/>
</dbReference>
<evidence type="ECO:0000259" key="7">
    <source>
        <dbReference type="SMART" id="SM01370"/>
    </source>
</evidence>
<evidence type="ECO:0000256" key="1">
    <source>
        <dbReference type="ARBA" id="ARBA00004123"/>
    </source>
</evidence>
<keyword evidence="5" id="KW-0539">Nucleus</keyword>
<dbReference type="Pfam" id="PF04658">
    <property type="entry name" value="TAFII55_N"/>
    <property type="match status" value="1"/>
</dbReference>
<dbReference type="GO" id="GO:0016251">
    <property type="term" value="F:RNA polymerase II general transcription initiation factor activity"/>
    <property type="evidence" value="ECO:0007669"/>
    <property type="project" value="TreeGrafter"/>
</dbReference>
<dbReference type="AlphaFoldDB" id="A0AAE2D1W2"/>
<comment type="subcellular location">
    <subcellularLocation>
        <location evidence="1">Nucleus</location>
    </subcellularLocation>
</comment>
<feature type="compositionally biased region" description="Low complexity" evidence="6">
    <location>
        <begin position="350"/>
        <end position="370"/>
    </location>
</feature>
<feature type="region of interest" description="Disordered" evidence="6">
    <location>
        <begin position="254"/>
        <end position="329"/>
    </location>
</feature>
<name>A0AAE2D1W2_SCHME</name>
<comment type="caution">
    <text evidence="8">The sequence shown here is derived from an EMBL/GenBank/DDBJ whole genome shotgun (WGS) entry which is preliminary data.</text>
</comment>
<keyword evidence="9" id="KW-1185">Reference proteome</keyword>
<evidence type="ECO:0000313" key="8">
    <source>
        <dbReference type="EMBL" id="KAK4468084.1"/>
    </source>
</evidence>
<feature type="compositionally biased region" description="Basic and acidic residues" evidence="6">
    <location>
        <begin position="208"/>
        <end position="217"/>
    </location>
</feature>
<evidence type="ECO:0000256" key="5">
    <source>
        <dbReference type="ARBA" id="ARBA00023242"/>
    </source>
</evidence>
<evidence type="ECO:0000256" key="3">
    <source>
        <dbReference type="ARBA" id="ARBA00023015"/>
    </source>
</evidence>
<evidence type="ECO:0000313" key="9">
    <source>
        <dbReference type="Proteomes" id="UP001292079"/>
    </source>
</evidence>
<reference evidence="8" key="1">
    <citation type="submission" date="2022-04" db="EMBL/GenBank/DDBJ databases">
        <authorList>
            <person name="Xu L."/>
            <person name="Lv Z."/>
        </authorList>
    </citation>
    <scope>NUCLEOTIDE SEQUENCE</scope>
    <source>
        <strain evidence="8">LV_2022a</strain>
    </source>
</reference>
<keyword evidence="3" id="KW-0805">Transcription regulation</keyword>